<evidence type="ECO:0000313" key="3">
    <source>
        <dbReference type="EMBL" id="SFP80117.1"/>
    </source>
</evidence>
<keyword evidence="1" id="KW-1133">Transmembrane helix</keyword>
<dbReference type="Proteomes" id="UP000182624">
    <property type="component" value="Unassembled WGS sequence"/>
</dbReference>
<dbReference type="InterPro" id="IPR003646">
    <property type="entry name" value="SH3-like_bac-type"/>
</dbReference>
<dbReference type="RefSeq" id="WP_074886368.1">
    <property type="nucleotide sequence ID" value="NZ_FOXO01000008.1"/>
</dbReference>
<protein>
    <recommendedName>
        <fullName evidence="2">SH3b domain-containing protein</fullName>
    </recommendedName>
</protein>
<organism evidence="3 4">
    <name type="scientific">Butyrivibrio proteoclasticus</name>
    <dbReference type="NCBI Taxonomy" id="43305"/>
    <lineage>
        <taxon>Bacteria</taxon>
        <taxon>Bacillati</taxon>
        <taxon>Bacillota</taxon>
        <taxon>Clostridia</taxon>
        <taxon>Lachnospirales</taxon>
        <taxon>Lachnospiraceae</taxon>
        <taxon>Butyrivibrio</taxon>
    </lineage>
</organism>
<accession>A0A1I5TBS9</accession>
<dbReference type="AlphaFoldDB" id="A0A1I5TBS9"/>
<dbReference type="Gene3D" id="2.30.30.40">
    <property type="entry name" value="SH3 Domains"/>
    <property type="match status" value="1"/>
</dbReference>
<reference evidence="4" key="1">
    <citation type="submission" date="2016-10" db="EMBL/GenBank/DDBJ databases">
        <authorList>
            <person name="Varghese N."/>
            <person name="Submissions S."/>
        </authorList>
    </citation>
    <scope>NUCLEOTIDE SEQUENCE [LARGE SCALE GENOMIC DNA]</scope>
    <source>
        <strain evidence="4">P18</strain>
    </source>
</reference>
<keyword evidence="4" id="KW-1185">Reference proteome</keyword>
<keyword evidence="1" id="KW-0472">Membrane</keyword>
<evidence type="ECO:0000259" key="2">
    <source>
        <dbReference type="SMART" id="SM00287"/>
    </source>
</evidence>
<evidence type="ECO:0000256" key="1">
    <source>
        <dbReference type="SAM" id="Phobius"/>
    </source>
</evidence>
<keyword evidence="1" id="KW-0812">Transmembrane</keyword>
<feature type="transmembrane region" description="Helical" evidence="1">
    <location>
        <begin position="143"/>
        <end position="161"/>
    </location>
</feature>
<name>A0A1I5TBS9_9FIRM</name>
<proteinExistence type="predicted"/>
<dbReference type="OrthoDB" id="2005527at2"/>
<gene>
    <name evidence="3" type="ORF">SAMN04487928_108104</name>
</gene>
<dbReference type="EMBL" id="FOXO01000008">
    <property type="protein sequence ID" value="SFP80117.1"/>
    <property type="molecule type" value="Genomic_DNA"/>
</dbReference>
<sequence length="177" mass="19973">MQSVKKNDVVWRLLALIILLLAALFWYGCNHIVADASDINMDETGKFMIISQSAKAYSQKSESSDVVVLFSSGDTVFIVNEENDWIQILYHGENAYIKNVGEGLFAEADNSEAAKEMEKQEQIDKAWIESYYEQMRAIRVSKVWKGVIIVVIVLAVGYLVFKSVHQQGDKGNKESTK</sequence>
<dbReference type="PROSITE" id="PS51257">
    <property type="entry name" value="PROKAR_LIPOPROTEIN"/>
    <property type="match status" value="1"/>
</dbReference>
<feature type="domain" description="SH3b" evidence="2">
    <location>
        <begin position="42"/>
        <end position="104"/>
    </location>
</feature>
<dbReference type="SMART" id="SM00287">
    <property type="entry name" value="SH3b"/>
    <property type="match status" value="1"/>
</dbReference>
<evidence type="ECO:0000313" key="4">
    <source>
        <dbReference type="Proteomes" id="UP000182624"/>
    </source>
</evidence>
<feature type="transmembrane region" description="Helical" evidence="1">
    <location>
        <begin position="9"/>
        <end position="28"/>
    </location>
</feature>